<keyword evidence="2 4" id="KW-0472">Membrane</keyword>
<evidence type="ECO:0000313" key="6">
    <source>
        <dbReference type="EMBL" id="SDU79058.1"/>
    </source>
</evidence>
<evidence type="ECO:0000256" key="1">
    <source>
        <dbReference type="ARBA" id="ARBA00004370"/>
    </source>
</evidence>
<keyword evidence="4" id="KW-1133">Transmembrane helix</keyword>
<dbReference type="EMBL" id="JAVLUS010000042">
    <property type="protein sequence ID" value="MDS1116931.1"/>
    <property type="molecule type" value="Genomic_DNA"/>
</dbReference>
<dbReference type="PANTHER" id="PTHR37042:SF4">
    <property type="entry name" value="OUTER MEMBRANE PROTEIN RV1973"/>
    <property type="match status" value="1"/>
</dbReference>
<keyword evidence="4" id="KW-0812">Transmembrane</keyword>
<dbReference type="STRING" id="158898.SAMN04488548_136140"/>
<organism evidence="6 7">
    <name type="scientific">Gordonia westfalica</name>
    <dbReference type="NCBI Taxonomy" id="158898"/>
    <lineage>
        <taxon>Bacteria</taxon>
        <taxon>Bacillati</taxon>
        <taxon>Actinomycetota</taxon>
        <taxon>Actinomycetes</taxon>
        <taxon>Mycobacteriales</taxon>
        <taxon>Gordoniaceae</taxon>
        <taxon>Gordonia</taxon>
    </lineage>
</organism>
<dbReference type="Proteomes" id="UP001265083">
    <property type="component" value="Unassembled WGS sequence"/>
</dbReference>
<evidence type="ECO:0000313" key="5">
    <source>
        <dbReference type="EMBL" id="MDS1116931.1"/>
    </source>
</evidence>
<proteinExistence type="predicted"/>
<reference evidence="6 7" key="1">
    <citation type="submission" date="2016-10" db="EMBL/GenBank/DDBJ databases">
        <authorList>
            <person name="de Groot N.N."/>
        </authorList>
    </citation>
    <scope>NUCLEOTIDE SEQUENCE [LARGE SCALE GENOMIC DNA]</scope>
    <source>
        <strain evidence="6 7">DSM 44215</strain>
    </source>
</reference>
<gene>
    <name evidence="5" type="ORF">RD149_24670</name>
    <name evidence="6" type="ORF">SAMN04488548_136140</name>
</gene>
<evidence type="ECO:0000256" key="3">
    <source>
        <dbReference type="SAM" id="MobiDB-lite"/>
    </source>
</evidence>
<evidence type="ECO:0000313" key="8">
    <source>
        <dbReference type="Proteomes" id="UP001265083"/>
    </source>
</evidence>
<comment type="subcellular location">
    <subcellularLocation>
        <location evidence="1">Membrane</location>
    </subcellularLocation>
</comment>
<sequence>MNKVVEQDISSEFAEAEVDRDVDTDAAPTDGAEKQDKVRGGHVKRLGPVVVSWPARLSTKARNGLVRVLAALVIAGAGGLGYVWFATSAATTEASAGQSALASARTDIPKLLSYDYRTVDTALPEAAETMLTGRFLDEYTQLGESVIQPAAKKEQIVTNAEVVDAALVASDADHATVLLFVNQTTSKKDAEGPRLDGSRIRVQMAKDGDRWKISEFTPV</sequence>
<reference evidence="5 8" key="2">
    <citation type="submission" date="2023-08" db="EMBL/GenBank/DDBJ databases">
        <title>Bioegradation of LLDPE and BLDPE plastic by marine bacteria from coast plastic debris.</title>
        <authorList>
            <person name="Rong Z."/>
        </authorList>
    </citation>
    <scope>NUCLEOTIDE SEQUENCE [LARGE SCALE GENOMIC DNA]</scope>
    <source>
        <strain evidence="5 8">Z-2</strain>
    </source>
</reference>
<name>A0A1H2LEL2_9ACTN</name>
<dbReference type="OrthoDB" id="5196392at2"/>
<evidence type="ECO:0000313" key="7">
    <source>
        <dbReference type="Proteomes" id="UP000183180"/>
    </source>
</evidence>
<evidence type="ECO:0000256" key="2">
    <source>
        <dbReference type="ARBA" id="ARBA00023136"/>
    </source>
</evidence>
<keyword evidence="8" id="KW-1185">Reference proteome</keyword>
<dbReference type="EMBL" id="FNLM01000036">
    <property type="protein sequence ID" value="SDU79058.1"/>
    <property type="molecule type" value="Genomic_DNA"/>
</dbReference>
<dbReference type="GO" id="GO:0016020">
    <property type="term" value="C:membrane"/>
    <property type="evidence" value="ECO:0007669"/>
    <property type="project" value="UniProtKB-SubCell"/>
</dbReference>
<dbReference type="Proteomes" id="UP000183180">
    <property type="component" value="Unassembled WGS sequence"/>
</dbReference>
<evidence type="ECO:0000256" key="4">
    <source>
        <dbReference type="SAM" id="Phobius"/>
    </source>
</evidence>
<feature type="region of interest" description="Disordered" evidence="3">
    <location>
        <begin position="1"/>
        <end position="39"/>
    </location>
</feature>
<protein>
    <submittedName>
        <fullName evidence="6">Mce-associated membrane protein</fullName>
    </submittedName>
</protein>
<dbReference type="RefSeq" id="WP_005201351.1">
    <property type="nucleotide sequence ID" value="NZ_FNLM01000036.1"/>
</dbReference>
<feature type="transmembrane region" description="Helical" evidence="4">
    <location>
        <begin position="65"/>
        <end position="85"/>
    </location>
</feature>
<accession>A0A1H2LEL2</accession>
<dbReference type="PANTHER" id="PTHR37042">
    <property type="entry name" value="OUTER MEMBRANE PROTEIN RV1973"/>
    <property type="match status" value="1"/>
</dbReference>
<dbReference type="AlphaFoldDB" id="A0A1H2LEL2"/>